<keyword evidence="4" id="KW-1185">Reference proteome</keyword>
<feature type="transmembrane region" description="Helical" evidence="1">
    <location>
        <begin position="158"/>
        <end position="180"/>
    </location>
</feature>
<keyword evidence="1" id="KW-0812">Transmembrane</keyword>
<dbReference type="PROSITE" id="PS51257">
    <property type="entry name" value="PROKAR_LIPOPROTEIN"/>
    <property type="match status" value="1"/>
</dbReference>
<keyword evidence="1" id="KW-1133">Transmembrane helix</keyword>
<gene>
    <name evidence="3" type="ORF">Q4I31_002454</name>
</gene>
<dbReference type="Proteomes" id="UP001500131">
    <property type="component" value="Unassembled WGS sequence"/>
</dbReference>
<dbReference type="PANTHER" id="PTHR40741:SF1">
    <property type="entry name" value="AMASTIN"/>
    <property type="match status" value="1"/>
</dbReference>
<dbReference type="AlphaFoldDB" id="A0AAW3AQ92"/>
<evidence type="ECO:0000313" key="4">
    <source>
        <dbReference type="Proteomes" id="UP001500131"/>
    </source>
</evidence>
<evidence type="ECO:0000256" key="1">
    <source>
        <dbReference type="SAM" id="Phobius"/>
    </source>
</evidence>
<sequence>MLCTRVLVLIFVLLLAACGVCAALFPLMRTKGPMIDGHPSGRVVFLWYEETKFTVGPAHYYTRTYHRNSSCDGFKTAALASAALDVAGCGLAGIIGLLAAAHLCSRMKFSICCSIMVLCFVAFACFAASVATVIFTFFTDTCVNDNATRVVALRDQGFVLVEGFIFLCIAAGGFLIAVFVEIFS</sequence>
<evidence type="ECO:0008006" key="5">
    <source>
        <dbReference type="Google" id="ProtNLM"/>
    </source>
</evidence>
<feature type="chain" id="PRO_5043452995" description="Amastin-like surface protein-like protein" evidence="2">
    <location>
        <begin position="23"/>
        <end position="184"/>
    </location>
</feature>
<organism evidence="3 4">
    <name type="scientific">Leishmania lindenbergi</name>
    <dbReference type="NCBI Taxonomy" id="651832"/>
    <lineage>
        <taxon>Eukaryota</taxon>
        <taxon>Discoba</taxon>
        <taxon>Euglenozoa</taxon>
        <taxon>Kinetoplastea</taxon>
        <taxon>Metakinetoplastina</taxon>
        <taxon>Trypanosomatida</taxon>
        <taxon>Trypanosomatidae</taxon>
        <taxon>Leishmaniinae</taxon>
        <taxon>Leishmania</taxon>
    </lineage>
</organism>
<evidence type="ECO:0000313" key="3">
    <source>
        <dbReference type="EMBL" id="KAL0508768.1"/>
    </source>
</evidence>
<reference evidence="3 4" key="1">
    <citation type="submission" date="2024-02" db="EMBL/GenBank/DDBJ databases">
        <title>FIRST GENOME SEQUENCES OF Leishmania (Viannia) shawi, Leishmania (Viannia) lindenbergi AND Leishmania (Viannia) utingensis.</title>
        <authorList>
            <person name="Resadore F."/>
            <person name="Custodio M.G.F."/>
            <person name="Boite M.C."/>
            <person name="Cupolillo E."/>
            <person name="Ferreira G.E.M."/>
        </authorList>
    </citation>
    <scope>NUCLEOTIDE SEQUENCE [LARGE SCALE GENOMIC DNA]</scope>
    <source>
        <strain evidence="3 4">MHOM/BR/1966/M15733</strain>
    </source>
</reference>
<feature type="transmembrane region" description="Helical" evidence="1">
    <location>
        <begin position="77"/>
        <end position="103"/>
    </location>
</feature>
<name>A0AAW3AQ92_9TRYP</name>
<feature type="signal peptide" evidence="2">
    <location>
        <begin position="1"/>
        <end position="22"/>
    </location>
</feature>
<keyword evidence="2" id="KW-0732">Signal</keyword>
<feature type="transmembrane region" description="Helical" evidence="1">
    <location>
        <begin position="115"/>
        <end position="138"/>
    </location>
</feature>
<evidence type="ECO:0000256" key="2">
    <source>
        <dbReference type="SAM" id="SignalP"/>
    </source>
</evidence>
<keyword evidence="1" id="KW-0472">Membrane</keyword>
<accession>A0AAW3AQ92</accession>
<proteinExistence type="predicted"/>
<dbReference type="EMBL" id="JBAMZK010000017">
    <property type="protein sequence ID" value="KAL0508768.1"/>
    <property type="molecule type" value="Genomic_DNA"/>
</dbReference>
<dbReference type="PANTHER" id="PTHR40741">
    <property type="entry name" value="AMASTIN-RELATED"/>
    <property type="match status" value="1"/>
</dbReference>
<comment type="caution">
    <text evidence="3">The sequence shown here is derived from an EMBL/GenBank/DDBJ whole genome shotgun (WGS) entry which is preliminary data.</text>
</comment>
<protein>
    <recommendedName>
        <fullName evidence="5">Amastin-like surface protein-like protein</fullName>
    </recommendedName>
</protein>